<dbReference type="RefSeq" id="WP_067511433.1">
    <property type="nucleotide sequence ID" value="NZ_CP107943.1"/>
</dbReference>
<proteinExistence type="predicted"/>
<reference evidence="3 4" key="1">
    <citation type="submission" date="2018-06" db="EMBL/GenBank/DDBJ databases">
        <title>Genomic Encyclopedia of Type Strains, Phase IV (KMG-IV): sequencing the most valuable type-strain genomes for metagenomic binning, comparative biology and taxonomic classification.</title>
        <authorList>
            <person name="Goeker M."/>
        </authorList>
    </citation>
    <scope>NUCLEOTIDE SEQUENCE [LARGE SCALE GENOMIC DNA]</scope>
    <source>
        <strain evidence="3 4">DSM 44599</strain>
    </source>
</reference>
<keyword evidence="2 3" id="KW-0808">Transferase</keyword>
<protein>
    <submittedName>
        <fullName evidence="3">Leucine carboxyl methyltransferase</fullName>
    </submittedName>
</protein>
<evidence type="ECO:0000256" key="2">
    <source>
        <dbReference type="ARBA" id="ARBA00022679"/>
    </source>
</evidence>
<evidence type="ECO:0000256" key="1">
    <source>
        <dbReference type="ARBA" id="ARBA00022603"/>
    </source>
</evidence>
<dbReference type="PANTHER" id="PTHR43619:SF2">
    <property type="entry name" value="S-ADENOSYL-L-METHIONINE-DEPENDENT METHYLTRANSFERASES SUPERFAMILY PROTEIN"/>
    <property type="match status" value="1"/>
</dbReference>
<dbReference type="OrthoDB" id="9800233at2"/>
<evidence type="ECO:0000313" key="4">
    <source>
        <dbReference type="Proteomes" id="UP000252586"/>
    </source>
</evidence>
<gene>
    <name evidence="3" type="ORF">DFR74_11069</name>
</gene>
<keyword evidence="4" id="KW-1185">Reference proteome</keyword>
<dbReference type="InterPro" id="IPR007213">
    <property type="entry name" value="Ppm1/Ppm2/Tcmp"/>
</dbReference>
<sequence>MSTAVTLTGVPETMLWTLHGRAGEDGQANPVLHDPDCVRIYKSIDYDYHRSFGPPDRGLAVRAAAFDDALRPWLRDHPGGTVIELAAGLETQMLRCDDGLVRWLAVDVPDAVAVRERFLPSTPRHRCLPVSALDRAWFDEVDAARGVFVSAQGLFMYFSESEVRALCARILDRFPGATLVFDVVPRWFSRKTQEGHALTEYYTTPRMPWGVDCGEVGPLVRSWSARITGVSVLAYGPSRGVVPAATLDRMPMLRDLLPSIVRVGSA</sequence>
<dbReference type="Proteomes" id="UP000252586">
    <property type="component" value="Unassembled WGS sequence"/>
</dbReference>
<dbReference type="InterPro" id="IPR029063">
    <property type="entry name" value="SAM-dependent_MTases_sf"/>
</dbReference>
<dbReference type="EMBL" id="QNRE01000010">
    <property type="protein sequence ID" value="RBO87815.1"/>
    <property type="molecule type" value="Genomic_DNA"/>
</dbReference>
<dbReference type="Gene3D" id="3.40.50.150">
    <property type="entry name" value="Vaccinia Virus protein VP39"/>
    <property type="match status" value="1"/>
</dbReference>
<dbReference type="PANTHER" id="PTHR43619">
    <property type="entry name" value="S-ADENOSYL-L-METHIONINE-DEPENDENT METHYLTRANSFERASE YKTD-RELATED"/>
    <property type="match status" value="1"/>
</dbReference>
<dbReference type="GO" id="GO:0008168">
    <property type="term" value="F:methyltransferase activity"/>
    <property type="evidence" value="ECO:0007669"/>
    <property type="project" value="UniProtKB-KW"/>
</dbReference>
<evidence type="ECO:0000313" key="3">
    <source>
        <dbReference type="EMBL" id="RBO87815.1"/>
    </source>
</evidence>
<organism evidence="3 4">
    <name type="scientific">Nocardia puris</name>
    <dbReference type="NCBI Taxonomy" id="208602"/>
    <lineage>
        <taxon>Bacteria</taxon>
        <taxon>Bacillati</taxon>
        <taxon>Actinomycetota</taxon>
        <taxon>Actinomycetes</taxon>
        <taxon>Mycobacteriales</taxon>
        <taxon>Nocardiaceae</taxon>
        <taxon>Nocardia</taxon>
    </lineage>
</organism>
<comment type="caution">
    <text evidence="3">The sequence shown here is derived from an EMBL/GenBank/DDBJ whole genome shotgun (WGS) entry which is preliminary data.</text>
</comment>
<keyword evidence="1 3" id="KW-0489">Methyltransferase</keyword>
<dbReference type="Pfam" id="PF04072">
    <property type="entry name" value="LCM"/>
    <property type="match status" value="1"/>
</dbReference>
<dbReference type="GO" id="GO:0032259">
    <property type="term" value="P:methylation"/>
    <property type="evidence" value="ECO:0007669"/>
    <property type="project" value="UniProtKB-KW"/>
</dbReference>
<accession>A0A366DCZ6</accession>
<dbReference type="AlphaFoldDB" id="A0A366DCZ6"/>
<name>A0A366DCZ6_9NOCA</name>
<dbReference type="SUPFAM" id="SSF53335">
    <property type="entry name" value="S-adenosyl-L-methionine-dependent methyltransferases"/>
    <property type="match status" value="1"/>
</dbReference>
<dbReference type="STRING" id="1210090.GCA_001613185_04761"/>